<dbReference type="RefSeq" id="WP_198745948.1">
    <property type="nucleotide sequence ID" value="NZ_JAEHTE010000001.1"/>
</dbReference>
<reference evidence="1" key="1">
    <citation type="submission" date="2020-12" db="EMBL/GenBank/DDBJ databases">
        <title>Enhanced detection system for hospital associated transmission using whole genome sequencing surveillance.</title>
        <authorList>
            <person name="Harrison L.H."/>
            <person name="Van Tyne D."/>
            <person name="Marsh J.W."/>
            <person name="Griffith M.P."/>
            <person name="Snyder D.J."/>
            <person name="Cooper V.S."/>
            <person name="Mustapha M."/>
        </authorList>
    </citation>
    <scope>NUCLEOTIDE SEQUENCE</scope>
    <source>
        <strain evidence="1">PSB00042</strain>
    </source>
</reference>
<protein>
    <submittedName>
        <fullName evidence="1">Uncharacterized protein</fullName>
    </submittedName>
</protein>
<sequence>MTIHAVDQVMAVARLSQISFKDSLDDVAIKLANWQISKGSLQVPLAVNLSELKSKNYKTLVAQAREHFANKHPMSSAKPQIMLDRGKAWCLGDVRNQTPEQTLNLAKSHPEIYIRLVLMSEILATNAIMAPAGEVSAFSSLGPSVYMTQGKDATSKTIKTFRAEFMLNKALRSLTCDITRKVFFLLKHKQKEGQKAKKSSIVDAGDQNAVTFEQLDPEMYGEADARGYPVKGIALNDQVRSSRIYYLNVLLEQVCSILKAAGVKFRQSTFQATHQVTEGFINADEVAHLARPLRVIWNTEAPMPANLPSEATFDHAFGFAGAKKAKFQPGSVSFEPVGGGYKQLRADGNYLFLNDRAEDESGSITLENAEGEITPADAYTAYRALEEGTGKADLYTTVKYKLLMDAEKPHHVFQAMHESPELVVKLLAGHEVRKKPEKNGDPLPPHQVDLNAAAEPLRRCLMELALKEIAAGYRPLPTMEELKAFPQGVQLVATRRLKLGRRHKVLVSYCRVEHTEKGVMITERKTSKWSDDECDLDDFVDMFPFLSADGRRTKDDVFWIIDPSTGDRLRVSMGRHVPKILINNRYDSFEKGLEAQPREERSSDLYSKDKKYNLFPYYGSSVDGAVSNLSPNSRIVSVQDMQCFLRVFIAPAGGLNAASGSPLSLFRDVMLYGEDKYALGSGLIEHPLTNLYLHSFTSGVLVIGENSKMSLLEKISRLGIEN</sequence>
<comment type="caution">
    <text evidence="1">The sequence shown here is derived from an EMBL/GenBank/DDBJ whole genome shotgun (WGS) entry which is preliminary data.</text>
</comment>
<dbReference type="AlphaFoldDB" id="A0A8I1JHV6"/>
<dbReference type="EMBL" id="JAEHTE010000001">
    <property type="protein sequence ID" value="MBI6882323.1"/>
    <property type="molecule type" value="Genomic_DNA"/>
</dbReference>
<name>A0A8I1JHV6_PSEPU</name>
<proteinExistence type="predicted"/>
<organism evidence="1 2">
    <name type="scientific">Pseudomonas putida</name>
    <name type="common">Arthrobacter siderocapsulatus</name>
    <dbReference type="NCBI Taxonomy" id="303"/>
    <lineage>
        <taxon>Bacteria</taxon>
        <taxon>Pseudomonadati</taxon>
        <taxon>Pseudomonadota</taxon>
        <taxon>Gammaproteobacteria</taxon>
        <taxon>Pseudomonadales</taxon>
        <taxon>Pseudomonadaceae</taxon>
        <taxon>Pseudomonas</taxon>
    </lineage>
</organism>
<accession>A0A8I1JHV6</accession>
<gene>
    <name evidence="1" type="ORF">JEU22_00060</name>
</gene>
<evidence type="ECO:0000313" key="1">
    <source>
        <dbReference type="EMBL" id="MBI6882323.1"/>
    </source>
</evidence>
<dbReference type="Proteomes" id="UP000637061">
    <property type="component" value="Unassembled WGS sequence"/>
</dbReference>
<evidence type="ECO:0000313" key="2">
    <source>
        <dbReference type="Proteomes" id="UP000637061"/>
    </source>
</evidence>